<sequence>MAVSRRDVLLGSAGALGAATFSFPKPAFAQSEPIKIGFLAAMTGPSSAPTIGFNRGVVFAVDAINAAGGVKGRKIEVITRDTQGDPTKAVNATQEMISQLKVHGIWGPLNSGEALATTPIMARAKMPDIHPCVVESLIDTTKFPNAFRMAPSNSQWDDAVRNYCLNILKVKKIAVFGDTTGYGVTAVGASVAAFKKDGAEVVYQANIDATQPDMTPDMLRAKNAGAEVIVVWSVATGMEARMFNTRAVMNWDISFVGHPSLASGDIAGLIEKPANWEKVYAVGYKSCSYDASGKLPAKSQDLVDRLTKAKVALNDSLLWWVAGGIDAIELFAKAVESSGSTDSAGIIAYLNSLTKYPGYFGDYTFTPTQHNGYPTDEIVMSAANSAKSGTFALAPGYT</sequence>
<dbReference type="InterPro" id="IPR006311">
    <property type="entry name" value="TAT_signal"/>
</dbReference>
<dbReference type="Gene3D" id="3.40.50.2300">
    <property type="match status" value="2"/>
</dbReference>
<evidence type="ECO:0000313" key="7">
    <source>
        <dbReference type="Proteomes" id="UP000243904"/>
    </source>
</evidence>
<dbReference type="PANTHER" id="PTHR30483">
    <property type="entry name" value="LEUCINE-SPECIFIC-BINDING PROTEIN"/>
    <property type="match status" value="1"/>
</dbReference>
<name>A0A1H1MMI0_9BRAD</name>
<evidence type="ECO:0000259" key="5">
    <source>
        <dbReference type="Pfam" id="PF13458"/>
    </source>
</evidence>
<proteinExistence type="inferred from homology"/>
<accession>A0A1H1MMI0</accession>
<feature type="domain" description="Leucine-binding protein" evidence="5">
    <location>
        <begin position="33"/>
        <end position="371"/>
    </location>
</feature>
<evidence type="ECO:0000256" key="3">
    <source>
        <dbReference type="ARBA" id="ARBA00022729"/>
    </source>
</evidence>
<keyword evidence="7" id="KW-1185">Reference proteome</keyword>
<dbReference type="PANTHER" id="PTHR30483:SF6">
    <property type="entry name" value="PERIPLASMIC BINDING PROTEIN OF ABC TRANSPORTER FOR NATURAL AMINO ACIDS"/>
    <property type="match status" value="1"/>
</dbReference>
<reference evidence="7" key="1">
    <citation type="submission" date="2016-10" db="EMBL/GenBank/DDBJ databases">
        <authorList>
            <person name="Varghese N."/>
            <person name="Submissions S."/>
        </authorList>
    </citation>
    <scope>NUCLEOTIDE SEQUENCE [LARGE SCALE GENOMIC DNA]</scope>
    <source>
        <strain evidence="7">GAS369</strain>
    </source>
</reference>
<dbReference type="PROSITE" id="PS51318">
    <property type="entry name" value="TAT"/>
    <property type="match status" value="1"/>
</dbReference>
<dbReference type="Pfam" id="PF13458">
    <property type="entry name" value="Peripla_BP_6"/>
    <property type="match status" value="1"/>
</dbReference>
<evidence type="ECO:0000313" key="6">
    <source>
        <dbReference type="EMBL" id="SDR87820.1"/>
    </source>
</evidence>
<keyword evidence="2" id="KW-0813">Transport</keyword>
<gene>
    <name evidence="6" type="ORF">SAMN05444158_0279</name>
</gene>
<protein>
    <submittedName>
        <fullName evidence="6">Amino acid/amide ABC transporter substrate-binding protein, HAAT family</fullName>
    </submittedName>
</protein>
<dbReference type="InterPro" id="IPR028082">
    <property type="entry name" value="Peripla_BP_I"/>
</dbReference>
<keyword evidence="4" id="KW-0029">Amino-acid transport</keyword>
<comment type="similarity">
    <text evidence="1">Belongs to the leucine-binding protein family.</text>
</comment>
<dbReference type="InterPro" id="IPR051010">
    <property type="entry name" value="BCAA_transport"/>
</dbReference>
<evidence type="ECO:0000256" key="2">
    <source>
        <dbReference type="ARBA" id="ARBA00022448"/>
    </source>
</evidence>
<evidence type="ECO:0000256" key="1">
    <source>
        <dbReference type="ARBA" id="ARBA00010062"/>
    </source>
</evidence>
<dbReference type="SUPFAM" id="SSF53822">
    <property type="entry name" value="Periplasmic binding protein-like I"/>
    <property type="match status" value="1"/>
</dbReference>
<dbReference type="InterPro" id="IPR028081">
    <property type="entry name" value="Leu-bd"/>
</dbReference>
<dbReference type="EMBL" id="LT629750">
    <property type="protein sequence ID" value="SDR87820.1"/>
    <property type="molecule type" value="Genomic_DNA"/>
</dbReference>
<evidence type="ECO:0000256" key="4">
    <source>
        <dbReference type="ARBA" id="ARBA00022970"/>
    </source>
</evidence>
<dbReference type="GO" id="GO:0006865">
    <property type="term" value="P:amino acid transport"/>
    <property type="evidence" value="ECO:0007669"/>
    <property type="project" value="UniProtKB-KW"/>
</dbReference>
<dbReference type="PRINTS" id="PR00337">
    <property type="entry name" value="LEUILEVALBP"/>
</dbReference>
<dbReference type="RefSeq" id="WP_146686056.1">
    <property type="nucleotide sequence ID" value="NZ_LT629750.1"/>
</dbReference>
<dbReference type="InterPro" id="IPR000709">
    <property type="entry name" value="Leu_Ile_Val-bd"/>
</dbReference>
<organism evidence="6 7">
    <name type="scientific">Bradyrhizobium canariense</name>
    <dbReference type="NCBI Taxonomy" id="255045"/>
    <lineage>
        <taxon>Bacteria</taxon>
        <taxon>Pseudomonadati</taxon>
        <taxon>Pseudomonadota</taxon>
        <taxon>Alphaproteobacteria</taxon>
        <taxon>Hyphomicrobiales</taxon>
        <taxon>Nitrobacteraceae</taxon>
        <taxon>Bradyrhizobium</taxon>
    </lineage>
</organism>
<dbReference type="Proteomes" id="UP000243904">
    <property type="component" value="Chromosome I"/>
</dbReference>
<keyword evidence="3" id="KW-0732">Signal</keyword>
<dbReference type="AlphaFoldDB" id="A0A1H1MMI0"/>